<dbReference type="AlphaFoldDB" id="A0AA37UEB5"/>
<keyword evidence="3" id="KW-1185">Reference proteome</keyword>
<name>A0AA37UEB5_9MICO</name>
<evidence type="ECO:0000313" key="3">
    <source>
        <dbReference type="Proteomes" id="UP001157160"/>
    </source>
</evidence>
<sequence length="131" mass="13310">MLTMWGTLVITHASGTTGVDPWALRPAIWANLGGVVLAWVLTALIAFAVGVLARSAILPLILIVPLVIGVGDLLAGLWSGAAWLPVAAGAALYSDPAAGTHLDPLAGGLVQAGWTLLLLGAAAVSFVRRDL</sequence>
<feature type="transmembrane region" description="Helical" evidence="1">
    <location>
        <begin position="60"/>
        <end position="84"/>
    </location>
</feature>
<dbReference type="EMBL" id="BSUL01000001">
    <property type="protein sequence ID" value="GMA27638.1"/>
    <property type="molecule type" value="Genomic_DNA"/>
</dbReference>
<keyword evidence="1" id="KW-1133">Transmembrane helix</keyword>
<dbReference type="RefSeq" id="WP_284230387.1">
    <property type="nucleotide sequence ID" value="NZ_BSUL01000001.1"/>
</dbReference>
<feature type="transmembrane region" description="Helical" evidence="1">
    <location>
        <begin position="28"/>
        <end position="53"/>
    </location>
</feature>
<organism evidence="2 3">
    <name type="scientific">Arenivirga flava</name>
    <dbReference type="NCBI Taxonomy" id="1930060"/>
    <lineage>
        <taxon>Bacteria</taxon>
        <taxon>Bacillati</taxon>
        <taxon>Actinomycetota</taxon>
        <taxon>Actinomycetes</taxon>
        <taxon>Micrococcales</taxon>
        <taxon>Microbacteriaceae</taxon>
        <taxon>Arenivirga</taxon>
    </lineage>
</organism>
<feature type="transmembrane region" description="Helical" evidence="1">
    <location>
        <begin position="104"/>
        <end position="127"/>
    </location>
</feature>
<comment type="caution">
    <text evidence="2">The sequence shown here is derived from an EMBL/GenBank/DDBJ whole genome shotgun (WGS) entry which is preliminary data.</text>
</comment>
<gene>
    <name evidence="2" type="ORF">GCM10025874_08910</name>
</gene>
<reference evidence="2 3" key="1">
    <citation type="journal article" date="2014" name="Int. J. Syst. Evol. Microbiol.">
        <title>Complete genome sequence of Corynebacterium casei LMG S-19264T (=DSM 44701T), isolated from a smear-ripened cheese.</title>
        <authorList>
            <consortium name="US DOE Joint Genome Institute (JGI-PGF)"/>
            <person name="Walter F."/>
            <person name="Albersmeier A."/>
            <person name="Kalinowski J."/>
            <person name="Ruckert C."/>
        </authorList>
    </citation>
    <scope>NUCLEOTIDE SEQUENCE [LARGE SCALE GENOMIC DNA]</scope>
    <source>
        <strain evidence="2 3">NBRC 112289</strain>
    </source>
</reference>
<keyword evidence="1" id="KW-0812">Transmembrane</keyword>
<protein>
    <submittedName>
        <fullName evidence="2">Uncharacterized protein</fullName>
    </submittedName>
</protein>
<accession>A0AA37UEB5</accession>
<dbReference type="Proteomes" id="UP001157160">
    <property type="component" value="Unassembled WGS sequence"/>
</dbReference>
<proteinExistence type="predicted"/>
<evidence type="ECO:0000313" key="2">
    <source>
        <dbReference type="EMBL" id="GMA27638.1"/>
    </source>
</evidence>
<evidence type="ECO:0000256" key="1">
    <source>
        <dbReference type="SAM" id="Phobius"/>
    </source>
</evidence>
<keyword evidence="1" id="KW-0472">Membrane</keyword>